<gene>
    <name evidence="11" type="ORF">GGQ63_003827</name>
</gene>
<keyword evidence="3 10" id="KW-1134">Transmembrane beta strand</keyword>
<keyword evidence="9 10" id="KW-0998">Cell outer membrane</keyword>
<dbReference type="GO" id="GO:0046930">
    <property type="term" value="C:pore complex"/>
    <property type="evidence" value="ECO:0007669"/>
    <property type="project" value="UniProtKB-KW"/>
</dbReference>
<evidence type="ECO:0000256" key="7">
    <source>
        <dbReference type="ARBA" id="ARBA00023114"/>
    </source>
</evidence>
<name>A0A7W9FPY6_9HYPH</name>
<dbReference type="GO" id="GO:0006811">
    <property type="term" value="P:monoatomic ion transport"/>
    <property type="evidence" value="ECO:0007669"/>
    <property type="project" value="UniProtKB-KW"/>
</dbReference>
<comment type="function">
    <text evidence="10">Forms passive diffusion pores that allow small molecular weight hydrophilic materials across the outer membrane.</text>
</comment>
<dbReference type="Proteomes" id="UP000523821">
    <property type="component" value="Unassembled WGS sequence"/>
</dbReference>
<feature type="chain" id="PRO_5031594697" description="Porin" evidence="10">
    <location>
        <begin position="23"/>
        <end position="371"/>
    </location>
</feature>
<proteinExistence type="inferred from homology"/>
<comment type="similarity">
    <text evidence="1 10">Belongs to the alphaproteobacteria porin family.</text>
</comment>
<dbReference type="AlphaFoldDB" id="A0A7W9FPY6"/>
<keyword evidence="8 10" id="KW-0472">Membrane</keyword>
<sequence>MNFKTLLLGSAAALMAAGGAHAADLTVAEPVDYVKVCDAFGAGYWYAPGTDTCIKIGGFVRFDVNFGEDIDSDLPNDYQFRTRSSLQVTASSMTEYGPLTAFMDYRADSNNSQDGSAYLDSGWLQIGMVQAGKFTSAYDFGGGYTDDGGYRSDETTDHIALTYALNGFGIILSVEDPQDRTEEGPGSPASDSEDFPDLIAALTYSQGIFSGKLSGAFTDGAEDDGQGFAVQAGFELALDSFSAGDKFKFVAGYADSAPSFVGAVNVGPALGFGAAAVNGHDTGDGWNVLGSFVHYWQPNLNSSITASYVEWNGDGANADVEAWKIAFDTAYKPVTNLTLLGEVGYGEADFSTVGADKDSFFGLVRIQRDFP</sequence>
<keyword evidence="4 10" id="KW-0812">Transmembrane</keyword>
<dbReference type="GO" id="GO:0009279">
    <property type="term" value="C:cell outer membrane"/>
    <property type="evidence" value="ECO:0007669"/>
    <property type="project" value="UniProtKB-SubCell"/>
</dbReference>
<dbReference type="Pfam" id="PF02530">
    <property type="entry name" value="Porin_2"/>
    <property type="match status" value="1"/>
</dbReference>
<organism evidence="11 12">
    <name type="scientific">Prosthecomicrobium pneumaticum</name>
    <dbReference type="NCBI Taxonomy" id="81895"/>
    <lineage>
        <taxon>Bacteria</taxon>
        <taxon>Pseudomonadati</taxon>
        <taxon>Pseudomonadota</taxon>
        <taxon>Alphaproteobacteria</taxon>
        <taxon>Hyphomicrobiales</taxon>
        <taxon>Kaistiaceae</taxon>
        <taxon>Prosthecomicrobium</taxon>
    </lineage>
</organism>
<evidence type="ECO:0000313" key="12">
    <source>
        <dbReference type="Proteomes" id="UP000523821"/>
    </source>
</evidence>
<dbReference type="SUPFAM" id="SSF56935">
    <property type="entry name" value="Porins"/>
    <property type="match status" value="1"/>
</dbReference>
<reference evidence="11 12" key="1">
    <citation type="submission" date="2020-08" db="EMBL/GenBank/DDBJ databases">
        <title>Genomic Encyclopedia of Type Strains, Phase IV (KMG-IV): sequencing the most valuable type-strain genomes for metagenomic binning, comparative biology and taxonomic classification.</title>
        <authorList>
            <person name="Goeker M."/>
        </authorList>
    </citation>
    <scope>NUCLEOTIDE SEQUENCE [LARGE SCALE GENOMIC DNA]</scope>
    <source>
        <strain evidence="11 12">DSM 16268</strain>
    </source>
</reference>
<dbReference type="InterPro" id="IPR003684">
    <property type="entry name" value="Porin_alphabac"/>
</dbReference>
<evidence type="ECO:0000313" key="11">
    <source>
        <dbReference type="EMBL" id="MBB5754735.1"/>
    </source>
</evidence>
<evidence type="ECO:0000256" key="6">
    <source>
        <dbReference type="ARBA" id="ARBA00023065"/>
    </source>
</evidence>
<feature type="signal peptide" evidence="10">
    <location>
        <begin position="1"/>
        <end position="22"/>
    </location>
</feature>
<keyword evidence="12" id="KW-1185">Reference proteome</keyword>
<evidence type="ECO:0000256" key="1">
    <source>
        <dbReference type="ARBA" id="ARBA00009521"/>
    </source>
</evidence>
<keyword evidence="5 10" id="KW-0732">Signal</keyword>
<evidence type="ECO:0000256" key="9">
    <source>
        <dbReference type="ARBA" id="ARBA00023237"/>
    </source>
</evidence>
<evidence type="ECO:0000256" key="3">
    <source>
        <dbReference type="ARBA" id="ARBA00022452"/>
    </source>
</evidence>
<keyword evidence="7 10" id="KW-0626">Porin</keyword>
<accession>A0A7W9FPY6</accession>
<dbReference type="RefSeq" id="WP_183858176.1">
    <property type="nucleotide sequence ID" value="NZ_JACHOO010000010.1"/>
</dbReference>
<comment type="caution">
    <text evidence="11">The sequence shown here is derived from an EMBL/GenBank/DDBJ whole genome shotgun (WGS) entry which is preliminary data.</text>
</comment>
<evidence type="ECO:0000256" key="8">
    <source>
        <dbReference type="ARBA" id="ARBA00023136"/>
    </source>
</evidence>
<keyword evidence="2 10" id="KW-0813">Transport</keyword>
<comment type="domain">
    <text evidence="10">Consists of 16-stranded beta-barrel sheets, with large surface-exposed loops, that form a transmembrane pore at the center of each barrel. The pore is partially ocluded by a peptide loop that folds into the pore lumen.</text>
</comment>
<comment type="subcellular location">
    <subcellularLocation>
        <location evidence="10">Cell outer membrane</location>
        <topology evidence="10">Multi-pass membrane protein</topology>
    </subcellularLocation>
</comment>
<evidence type="ECO:0000256" key="4">
    <source>
        <dbReference type="ARBA" id="ARBA00022692"/>
    </source>
</evidence>
<evidence type="ECO:0000256" key="2">
    <source>
        <dbReference type="ARBA" id="ARBA00022448"/>
    </source>
</evidence>
<dbReference type="EMBL" id="JACHOO010000010">
    <property type="protein sequence ID" value="MBB5754735.1"/>
    <property type="molecule type" value="Genomic_DNA"/>
</dbReference>
<evidence type="ECO:0000256" key="5">
    <source>
        <dbReference type="ARBA" id="ARBA00022729"/>
    </source>
</evidence>
<protein>
    <recommendedName>
        <fullName evidence="10">Porin</fullName>
    </recommendedName>
</protein>
<dbReference type="GO" id="GO:0015288">
    <property type="term" value="F:porin activity"/>
    <property type="evidence" value="ECO:0007669"/>
    <property type="project" value="UniProtKB-KW"/>
</dbReference>
<evidence type="ECO:0000256" key="10">
    <source>
        <dbReference type="RuleBase" id="RU364005"/>
    </source>
</evidence>
<keyword evidence="6 10" id="KW-0406">Ion transport</keyword>